<dbReference type="PANTHER" id="PTHR11717">
    <property type="entry name" value="LOW MOLECULAR WEIGHT PROTEIN TYROSINE PHOSPHATASE"/>
    <property type="match status" value="1"/>
</dbReference>
<name>A0A0M7A7R6_9HYPH</name>
<protein>
    <recommendedName>
        <fullName evidence="2">protein-tyrosine-phosphatase</fullName>
        <ecNumber evidence="2">3.1.3.48</ecNumber>
    </recommendedName>
</protein>
<evidence type="ECO:0000259" key="6">
    <source>
        <dbReference type="SMART" id="SM00226"/>
    </source>
</evidence>
<dbReference type="AlphaFoldDB" id="A0A0M7A7R6"/>
<dbReference type="EC" id="3.1.3.48" evidence="2"/>
<dbReference type="STRING" id="388408.LAX5112_02243"/>
<evidence type="ECO:0000313" key="7">
    <source>
        <dbReference type="EMBL" id="CTQ69773.1"/>
    </source>
</evidence>
<dbReference type="RefSeq" id="WP_055671871.1">
    <property type="nucleotide sequence ID" value="NZ_CXWD01000007.1"/>
</dbReference>
<dbReference type="CDD" id="cd16343">
    <property type="entry name" value="LMWPTP"/>
    <property type="match status" value="1"/>
</dbReference>
<dbReference type="SUPFAM" id="SSF52788">
    <property type="entry name" value="Phosphotyrosine protein phosphatases I"/>
    <property type="match status" value="1"/>
</dbReference>
<keyword evidence="4" id="KW-0904">Protein phosphatase</keyword>
<dbReference type="Proteomes" id="UP000053235">
    <property type="component" value="Unassembled WGS sequence"/>
</dbReference>
<dbReference type="Pfam" id="PF01451">
    <property type="entry name" value="LMWPc"/>
    <property type="match status" value="1"/>
</dbReference>
<feature type="active site" description="Proton donor" evidence="5">
    <location>
        <position position="120"/>
    </location>
</feature>
<evidence type="ECO:0000256" key="3">
    <source>
        <dbReference type="ARBA" id="ARBA00022801"/>
    </source>
</evidence>
<dbReference type="InterPro" id="IPR036196">
    <property type="entry name" value="Ptyr_pPase_sf"/>
</dbReference>
<evidence type="ECO:0000256" key="5">
    <source>
        <dbReference type="PIRSR" id="PIRSR617867-1"/>
    </source>
</evidence>
<evidence type="ECO:0000313" key="8">
    <source>
        <dbReference type="Proteomes" id="UP000053235"/>
    </source>
</evidence>
<dbReference type="Gene3D" id="3.40.50.2300">
    <property type="match status" value="1"/>
</dbReference>
<proteinExistence type="inferred from homology"/>
<sequence length="153" mass="16687">MTSVLFVCLGNICRSPLAEGVFRTTVEKAGLSDRFLIDSAGTGGWHAGDPPDPRSIEVAARHGIDLTAQRARQVTDRDFEKFSIILAMDSDNLSTLKSRTRKGHPGLRLFLNSPPTNVPDPYYGGEDGFEQVYQMIVGGSQTLLNSLDKDSDT</sequence>
<reference evidence="8" key="1">
    <citation type="submission" date="2015-07" db="EMBL/GenBank/DDBJ databases">
        <authorList>
            <person name="Rodrigo-Torres Lidia"/>
            <person name="Arahal R.David."/>
        </authorList>
    </citation>
    <scope>NUCLEOTIDE SEQUENCE [LARGE SCALE GENOMIC DNA]</scope>
    <source>
        <strain evidence="8">CECT 5112</strain>
    </source>
</reference>
<evidence type="ECO:0000256" key="2">
    <source>
        <dbReference type="ARBA" id="ARBA00013064"/>
    </source>
</evidence>
<gene>
    <name evidence="7" type="primary">yfkJ</name>
    <name evidence="7" type="ORF">LAX5112_02243</name>
</gene>
<accession>A0A0M7A7R6</accession>
<dbReference type="SMART" id="SM00226">
    <property type="entry name" value="LMWPc"/>
    <property type="match status" value="1"/>
</dbReference>
<evidence type="ECO:0000256" key="4">
    <source>
        <dbReference type="ARBA" id="ARBA00022912"/>
    </source>
</evidence>
<feature type="domain" description="Phosphotyrosine protein phosphatase I" evidence="6">
    <location>
        <begin position="2"/>
        <end position="146"/>
    </location>
</feature>
<dbReference type="InterPro" id="IPR017867">
    <property type="entry name" value="Tyr_phospatase_low_mol_wt"/>
</dbReference>
<feature type="active site" evidence="5">
    <location>
        <position position="14"/>
    </location>
</feature>
<organism evidence="7 8">
    <name type="scientific">Roseibium alexandrii</name>
    <dbReference type="NCBI Taxonomy" id="388408"/>
    <lineage>
        <taxon>Bacteria</taxon>
        <taxon>Pseudomonadati</taxon>
        <taxon>Pseudomonadota</taxon>
        <taxon>Alphaproteobacteria</taxon>
        <taxon>Hyphomicrobiales</taxon>
        <taxon>Stappiaceae</taxon>
        <taxon>Roseibium</taxon>
    </lineage>
</organism>
<dbReference type="InterPro" id="IPR050438">
    <property type="entry name" value="LMW_PTPase"/>
</dbReference>
<keyword evidence="8" id="KW-1185">Reference proteome</keyword>
<feature type="active site" description="Nucleophile" evidence="5">
    <location>
        <position position="8"/>
    </location>
</feature>
<dbReference type="InterPro" id="IPR023485">
    <property type="entry name" value="Ptyr_pPase"/>
</dbReference>
<dbReference type="PANTHER" id="PTHR11717:SF7">
    <property type="entry name" value="LOW MOLECULAR WEIGHT PHOSPHOTYROSINE PROTEIN PHOSPHATASE"/>
    <property type="match status" value="1"/>
</dbReference>
<dbReference type="PRINTS" id="PR00719">
    <property type="entry name" value="LMWPTPASE"/>
</dbReference>
<dbReference type="EMBL" id="CXWD01000007">
    <property type="protein sequence ID" value="CTQ69773.1"/>
    <property type="molecule type" value="Genomic_DNA"/>
</dbReference>
<comment type="similarity">
    <text evidence="1">Belongs to the low molecular weight phosphotyrosine protein phosphatase family.</text>
</comment>
<evidence type="ECO:0000256" key="1">
    <source>
        <dbReference type="ARBA" id="ARBA00011063"/>
    </source>
</evidence>
<dbReference type="GO" id="GO:0004725">
    <property type="term" value="F:protein tyrosine phosphatase activity"/>
    <property type="evidence" value="ECO:0007669"/>
    <property type="project" value="UniProtKB-EC"/>
</dbReference>
<keyword evidence="3 7" id="KW-0378">Hydrolase</keyword>
<dbReference type="OrthoDB" id="9784339at2"/>